<sequence>MKNYFKKFSIMFVMLLAVIGVGIIQDGSVANAATLGQQLTSPEAGWQRIDDTDSRIKYDESYVISQSSTMNYNYTEHNSSVLNNKMSFKFFGTKLRLINRIHPNRSIKVQVKIDGVVNGNNDVYSISDTANTVTFEVMGLESNLHTVEIENLASGYMVFDALDIDATGYLVNPNTPISTITLNQSSINLNIGDSQQLTATTTPASVGVKWTSSDSSIATVDPTTGKVTGVKEGQVKITAITADGLTATCIVTVTKKDDPQPSNPGGGTTTGDANLYIELVDGQIKQYSVSQDEINKFTTWFENRDKDHSLSATYKLAKGTYTDYVVHDQIDWFEVR</sequence>
<dbReference type="AlphaFoldDB" id="U5MT60"/>
<dbReference type="PATRIC" id="fig|1345695.10.peg.1074"/>
<name>U5MT60_CLOSA</name>
<reference evidence="2 3" key="1">
    <citation type="journal article" date="2013" name="Genome Announc.">
        <title>Complete Genome Sequence of the Solvent Producer Clostridium saccharobutylicum NCP262 (DSM 13864).</title>
        <authorList>
            <person name="Poehlein A."/>
            <person name="Hartwich K."/>
            <person name="Krabben P."/>
            <person name="Ehrenreich A."/>
            <person name="Liebl W."/>
            <person name="Durre P."/>
            <person name="Gottschalk G."/>
            <person name="Daniel R."/>
        </authorList>
    </citation>
    <scope>NUCLEOTIDE SEQUENCE [LARGE SCALE GENOMIC DNA]</scope>
    <source>
        <strain evidence="2">DSM 13864</strain>
    </source>
</reference>
<keyword evidence="3" id="KW-1185">Reference proteome</keyword>
<dbReference type="InterPro" id="IPR003343">
    <property type="entry name" value="Big_2"/>
</dbReference>
<evidence type="ECO:0000313" key="2">
    <source>
        <dbReference type="EMBL" id="AGX43939.1"/>
    </source>
</evidence>
<dbReference type="Pfam" id="PF02368">
    <property type="entry name" value="Big_2"/>
    <property type="match status" value="1"/>
</dbReference>
<evidence type="ECO:0000313" key="3">
    <source>
        <dbReference type="Proteomes" id="UP000017118"/>
    </source>
</evidence>
<dbReference type="KEGG" id="csb:CLSA_c29720"/>
<dbReference type="SUPFAM" id="SSF49373">
    <property type="entry name" value="Invasin/intimin cell-adhesion fragments"/>
    <property type="match status" value="1"/>
</dbReference>
<dbReference type="RefSeq" id="WP_022747082.1">
    <property type="nucleotide sequence ID" value="NC_022571.1"/>
</dbReference>
<gene>
    <name evidence="2" type="ORF">CLSA_c29720</name>
</gene>
<protein>
    <submittedName>
        <fullName evidence="2">Bacterial surface protein</fullName>
    </submittedName>
</protein>
<dbReference type="GeneID" id="55475346"/>
<feature type="domain" description="BIG2" evidence="1">
    <location>
        <begin position="176"/>
        <end position="251"/>
    </location>
</feature>
<dbReference type="HOGENOM" id="CLU_041399_0_0_9"/>
<proteinExistence type="predicted"/>
<organism evidence="2 3">
    <name type="scientific">Clostridium saccharobutylicum DSM 13864</name>
    <dbReference type="NCBI Taxonomy" id="1345695"/>
    <lineage>
        <taxon>Bacteria</taxon>
        <taxon>Bacillati</taxon>
        <taxon>Bacillota</taxon>
        <taxon>Clostridia</taxon>
        <taxon>Eubacteriales</taxon>
        <taxon>Clostridiaceae</taxon>
        <taxon>Clostridium</taxon>
    </lineage>
</organism>
<dbReference type="eggNOG" id="COG5492">
    <property type="taxonomic scope" value="Bacteria"/>
</dbReference>
<dbReference type="Gene3D" id="2.60.120.260">
    <property type="entry name" value="Galactose-binding domain-like"/>
    <property type="match status" value="1"/>
</dbReference>
<accession>U5MT60</accession>
<dbReference type="OrthoDB" id="1937631at2"/>
<dbReference type="EMBL" id="CP006721">
    <property type="protein sequence ID" value="AGX43939.1"/>
    <property type="molecule type" value="Genomic_DNA"/>
</dbReference>
<dbReference type="Proteomes" id="UP000017118">
    <property type="component" value="Chromosome"/>
</dbReference>
<dbReference type="Gene3D" id="2.60.40.1080">
    <property type="match status" value="1"/>
</dbReference>
<dbReference type="InterPro" id="IPR008964">
    <property type="entry name" value="Invasin/intimin_cell_adhesion"/>
</dbReference>
<evidence type="ECO:0000259" key="1">
    <source>
        <dbReference type="SMART" id="SM00635"/>
    </source>
</evidence>
<dbReference type="SMART" id="SM00635">
    <property type="entry name" value="BID_2"/>
    <property type="match status" value="1"/>
</dbReference>